<feature type="modified residue" description="4-aspartylphosphate" evidence="6">
    <location>
        <position position="55"/>
    </location>
</feature>
<dbReference type="InterPro" id="IPR001789">
    <property type="entry name" value="Sig_transdc_resp-reg_receiver"/>
</dbReference>
<feature type="domain" description="Response regulatory" evidence="8">
    <location>
        <begin position="3"/>
        <end position="120"/>
    </location>
</feature>
<evidence type="ECO:0000256" key="5">
    <source>
        <dbReference type="ARBA" id="ARBA00024867"/>
    </source>
</evidence>
<dbReference type="SMART" id="SM00342">
    <property type="entry name" value="HTH_ARAC"/>
    <property type="match status" value="1"/>
</dbReference>
<dbReference type="PROSITE" id="PS50110">
    <property type="entry name" value="RESPONSE_REGULATORY"/>
    <property type="match status" value="1"/>
</dbReference>
<gene>
    <name evidence="9" type="ORF">FYJ34_10320</name>
</gene>
<evidence type="ECO:0000256" key="3">
    <source>
        <dbReference type="ARBA" id="ARBA00023125"/>
    </source>
</evidence>
<dbReference type="PANTHER" id="PTHR43280:SF2">
    <property type="entry name" value="HTH-TYPE TRANSCRIPTIONAL REGULATOR EXSA"/>
    <property type="match status" value="1"/>
</dbReference>
<evidence type="ECO:0000259" key="8">
    <source>
        <dbReference type="PROSITE" id="PS50110"/>
    </source>
</evidence>
<keyword evidence="10" id="KW-1185">Reference proteome</keyword>
<dbReference type="InterPro" id="IPR009057">
    <property type="entry name" value="Homeodomain-like_sf"/>
</dbReference>
<dbReference type="RefSeq" id="WP_154478362.1">
    <property type="nucleotide sequence ID" value="NZ_VULY01000018.1"/>
</dbReference>
<evidence type="ECO:0000313" key="10">
    <source>
        <dbReference type="Proteomes" id="UP000434409"/>
    </source>
</evidence>
<evidence type="ECO:0000256" key="4">
    <source>
        <dbReference type="ARBA" id="ARBA00023163"/>
    </source>
</evidence>
<dbReference type="InterPro" id="IPR018060">
    <property type="entry name" value="HTH_AraC"/>
</dbReference>
<evidence type="ECO:0000313" key="9">
    <source>
        <dbReference type="EMBL" id="MSR94638.1"/>
    </source>
</evidence>
<evidence type="ECO:0000256" key="1">
    <source>
        <dbReference type="ARBA" id="ARBA00018672"/>
    </source>
</evidence>
<dbReference type="PROSITE" id="PS00041">
    <property type="entry name" value="HTH_ARAC_FAMILY_1"/>
    <property type="match status" value="1"/>
</dbReference>
<dbReference type="Gene3D" id="3.40.50.2300">
    <property type="match status" value="1"/>
</dbReference>
<keyword evidence="3" id="KW-0238">DNA-binding</keyword>
<dbReference type="Pfam" id="PF12833">
    <property type="entry name" value="HTH_18"/>
    <property type="match status" value="1"/>
</dbReference>
<dbReference type="EMBL" id="VULY01000018">
    <property type="protein sequence ID" value="MSR94638.1"/>
    <property type="molecule type" value="Genomic_DNA"/>
</dbReference>
<dbReference type="Gene3D" id="1.10.10.60">
    <property type="entry name" value="Homeodomain-like"/>
    <property type="match status" value="2"/>
</dbReference>
<accession>A0A6N7UTK3</accession>
<dbReference type="PROSITE" id="PS01124">
    <property type="entry name" value="HTH_ARAC_FAMILY_2"/>
    <property type="match status" value="1"/>
</dbReference>
<dbReference type="Pfam" id="PF00072">
    <property type="entry name" value="Response_reg"/>
    <property type="match status" value="1"/>
</dbReference>
<name>A0A6N7UTK3_9FIRM</name>
<keyword evidence="6" id="KW-0597">Phosphoprotein</keyword>
<evidence type="ECO:0000256" key="2">
    <source>
        <dbReference type="ARBA" id="ARBA00023015"/>
    </source>
</evidence>
<dbReference type="InterPro" id="IPR018062">
    <property type="entry name" value="HTH_AraC-typ_CS"/>
</dbReference>
<dbReference type="SUPFAM" id="SSF46689">
    <property type="entry name" value="Homeodomain-like"/>
    <property type="match status" value="2"/>
</dbReference>
<evidence type="ECO:0000256" key="6">
    <source>
        <dbReference type="PROSITE-ProRule" id="PRU00169"/>
    </source>
</evidence>
<evidence type="ECO:0000259" key="7">
    <source>
        <dbReference type="PROSITE" id="PS01124"/>
    </source>
</evidence>
<reference evidence="9 10" key="1">
    <citation type="submission" date="2019-08" db="EMBL/GenBank/DDBJ databases">
        <title>In-depth cultivation of the pig gut microbiome towards novel bacterial diversity and tailored functional studies.</title>
        <authorList>
            <person name="Wylensek D."/>
            <person name="Hitch T.C.A."/>
            <person name="Clavel T."/>
        </authorList>
    </citation>
    <scope>NUCLEOTIDE SEQUENCE [LARGE SCALE GENOMIC DNA]</scope>
    <source>
        <strain evidence="9 10">68-1-5</strain>
    </source>
</reference>
<dbReference type="SUPFAM" id="SSF52172">
    <property type="entry name" value="CheY-like"/>
    <property type="match status" value="1"/>
</dbReference>
<dbReference type="InterPro" id="IPR020449">
    <property type="entry name" value="Tscrpt_reg_AraC-type_HTH"/>
</dbReference>
<comment type="function">
    <text evidence="5">May play the central regulatory role in sporulation. It may be an element of the effector pathway responsible for the activation of sporulation genes in response to nutritional stress. Spo0A may act in concert with spo0H (a sigma factor) to control the expression of some genes that are critical to the sporulation process.</text>
</comment>
<dbReference type="InterPro" id="IPR011006">
    <property type="entry name" value="CheY-like_superfamily"/>
</dbReference>
<dbReference type="Proteomes" id="UP000434409">
    <property type="component" value="Unassembled WGS sequence"/>
</dbReference>
<dbReference type="SMART" id="SM00448">
    <property type="entry name" value="REC"/>
    <property type="match status" value="1"/>
</dbReference>
<dbReference type="AlphaFoldDB" id="A0A6N7UTK3"/>
<dbReference type="GO" id="GO:0003700">
    <property type="term" value="F:DNA-binding transcription factor activity"/>
    <property type="evidence" value="ECO:0007669"/>
    <property type="project" value="InterPro"/>
</dbReference>
<dbReference type="CDD" id="cd17536">
    <property type="entry name" value="REC_YesN-like"/>
    <property type="match status" value="1"/>
</dbReference>
<feature type="domain" description="HTH araC/xylS-type" evidence="7">
    <location>
        <begin position="433"/>
        <end position="531"/>
    </location>
</feature>
<dbReference type="PRINTS" id="PR00032">
    <property type="entry name" value="HTHARAC"/>
</dbReference>
<dbReference type="GO" id="GO:0043565">
    <property type="term" value="F:sequence-specific DNA binding"/>
    <property type="evidence" value="ECO:0007669"/>
    <property type="project" value="InterPro"/>
</dbReference>
<comment type="caution">
    <text evidence="9">The sequence shown here is derived from an EMBL/GenBank/DDBJ whole genome shotgun (WGS) entry which is preliminary data.</text>
</comment>
<organism evidence="9 10">
    <name type="scientific">Suipraeoptans intestinalis</name>
    <dbReference type="NCBI Taxonomy" id="2606628"/>
    <lineage>
        <taxon>Bacteria</taxon>
        <taxon>Bacillati</taxon>
        <taxon>Bacillota</taxon>
        <taxon>Clostridia</taxon>
        <taxon>Lachnospirales</taxon>
        <taxon>Lachnospiraceae</taxon>
        <taxon>Suipraeoptans</taxon>
    </lineage>
</organism>
<proteinExistence type="predicted"/>
<dbReference type="PANTHER" id="PTHR43280">
    <property type="entry name" value="ARAC-FAMILY TRANSCRIPTIONAL REGULATOR"/>
    <property type="match status" value="1"/>
</dbReference>
<protein>
    <recommendedName>
        <fullName evidence="1">Stage 0 sporulation protein A homolog</fullName>
    </recommendedName>
</protein>
<dbReference type="GO" id="GO:0000160">
    <property type="term" value="P:phosphorelay signal transduction system"/>
    <property type="evidence" value="ECO:0007669"/>
    <property type="project" value="InterPro"/>
</dbReference>
<sequence>MYKILIADDEEIVINALTFIIDKHFPGICSIKTAKSGRMLIETAEEFGPDIAFIDIQMPGINGISAMKEVRKTNASTIFIIVSAFDKFDYAREAIQLGVMRYINKPIEKTQIVETLKKAMEQVDQQKKKRSSDLQTREKLEIVVPIIESGLIYTMLSGKGEKEGLDSYISLLDIREKRGNIMVIKCGDLGEKGELANAVGTSIRIQGKYPQIKEIIKRYFSCIVGAMMGNMIVVYLPGEGMAEEEEYDSRIRQIEEARKMGRDLQKEAQVQTRIAFGSNKEIHCAVESYQEALQALAIGTGLVVHAKDLPIGCSYEGDYPIALEKQLYESVEQGDLAGTLSSVNQFFEWMVTDHGDSPMDVKLKVLEMVFQTETIGYKSGGMTYRFSSRSQYLQDVTEMEDYGQLRRWFEKKVEKACRNVMTKKEESSVDLVEQAKNYIKETYKKDLSLDEVSRELKISPYYFSKLFKKKTGKNFIEYLTEIRIQRAKELLGSTDMSMKEVCAQTGYSDPNYFSRIFKKQTGVSPTEYKEGSQA</sequence>
<keyword evidence="4" id="KW-0804">Transcription</keyword>
<keyword evidence="2" id="KW-0805">Transcription regulation</keyword>